<dbReference type="Pfam" id="PF14154">
    <property type="entry name" value="DUF4306"/>
    <property type="match status" value="1"/>
</dbReference>
<keyword evidence="1" id="KW-0472">Membrane</keyword>
<dbReference type="InterPro" id="IPR025440">
    <property type="entry name" value="DUF4306"/>
</dbReference>
<feature type="transmembrane region" description="Helical" evidence="1">
    <location>
        <begin position="78"/>
        <end position="99"/>
    </location>
</feature>
<keyword evidence="3" id="KW-1185">Reference proteome</keyword>
<dbReference type="EMBL" id="JACSPU010000005">
    <property type="protein sequence ID" value="MBD8016175.1"/>
    <property type="molecule type" value="Genomic_DNA"/>
</dbReference>
<dbReference type="Proteomes" id="UP000658980">
    <property type="component" value="Unassembled WGS sequence"/>
</dbReference>
<evidence type="ECO:0000256" key="1">
    <source>
        <dbReference type="SAM" id="Phobius"/>
    </source>
</evidence>
<evidence type="ECO:0000313" key="3">
    <source>
        <dbReference type="Proteomes" id="UP000658980"/>
    </source>
</evidence>
<comment type="caution">
    <text evidence="2">The sequence shown here is derived from an EMBL/GenBank/DDBJ whole genome shotgun (WGS) entry which is preliminary data.</text>
</comment>
<reference evidence="2 3" key="1">
    <citation type="submission" date="2020-08" db="EMBL/GenBank/DDBJ databases">
        <title>A Genomic Blueprint of the Chicken Gut Microbiome.</title>
        <authorList>
            <person name="Gilroy R."/>
            <person name="Ravi A."/>
            <person name="Getino M."/>
            <person name="Pursley I."/>
            <person name="Horton D.L."/>
            <person name="Alikhan N.-F."/>
            <person name="Baker D."/>
            <person name="Gharbi K."/>
            <person name="Hall N."/>
            <person name="Watson M."/>
            <person name="Adriaenssens E.M."/>
            <person name="Foster-Nyarko E."/>
            <person name="Jarju S."/>
            <person name="Secka A."/>
            <person name="Antonio M."/>
            <person name="Oren A."/>
            <person name="Chaudhuri R."/>
            <person name="La Ragione R.M."/>
            <person name="Hildebrand F."/>
            <person name="Pallen M.J."/>
        </authorList>
    </citation>
    <scope>NUCLEOTIDE SEQUENCE [LARGE SCALE GENOMIC DNA]</scope>
    <source>
        <strain evidence="2 3">Sa1BUA13</strain>
    </source>
</reference>
<dbReference type="RefSeq" id="WP_191716343.1">
    <property type="nucleotide sequence ID" value="NZ_JACSPU010000005.1"/>
</dbReference>
<gene>
    <name evidence="2" type="ORF">H9630_15200</name>
</gene>
<accession>A0ABR8WGR0</accession>
<feature type="transmembrane region" description="Helical" evidence="1">
    <location>
        <begin position="106"/>
        <end position="126"/>
    </location>
</feature>
<keyword evidence="1" id="KW-0812">Transmembrane</keyword>
<protein>
    <submittedName>
        <fullName evidence="2">DUF4306 domain-containing protein</fullName>
    </submittedName>
</protein>
<organism evidence="2 3">
    <name type="scientific">Planococcus wigleyi</name>
    <dbReference type="NCBI Taxonomy" id="2762216"/>
    <lineage>
        <taxon>Bacteria</taxon>
        <taxon>Bacillati</taxon>
        <taxon>Bacillota</taxon>
        <taxon>Bacilli</taxon>
        <taxon>Bacillales</taxon>
        <taxon>Caryophanaceae</taxon>
        <taxon>Planococcus</taxon>
    </lineage>
</organism>
<keyword evidence="1" id="KW-1133">Transmembrane helix</keyword>
<sequence length="162" mass="18016">MENENARKSKQAVLFFGALTFFAAATFISLYEGSQLDDISWEWPYSAVFTNWLGGGVGSADDILAIDYLVYAAKFEPLFPLVMFVSGMILFLQLSFWIFRRKKATLSVFLLLCAIALLVLSGALMASPTAGLELFSRVFLGTGIFMIIFTIWWLIKAGKLPS</sequence>
<feature type="transmembrane region" description="Helical" evidence="1">
    <location>
        <begin position="138"/>
        <end position="155"/>
    </location>
</feature>
<feature type="transmembrane region" description="Helical" evidence="1">
    <location>
        <begin position="12"/>
        <end position="31"/>
    </location>
</feature>
<proteinExistence type="predicted"/>
<evidence type="ECO:0000313" key="2">
    <source>
        <dbReference type="EMBL" id="MBD8016175.1"/>
    </source>
</evidence>
<name>A0ABR8WGR0_9BACL</name>